<dbReference type="EMBL" id="LAZR01001768">
    <property type="protein sequence ID" value="KKN39376.1"/>
    <property type="molecule type" value="Genomic_DNA"/>
</dbReference>
<accession>A0A0F9SQY1</accession>
<dbReference type="AlphaFoldDB" id="A0A0F9SQY1"/>
<comment type="caution">
    <text evidence="2">The sequence shown here is derived from an EMBL/GenBank/DDBJ whole genome shotgun (WGS) entry which is preliminary data.</text>
</comment>
<gene>
    <name evidence="2" type="ORF">LCGC14_0744100</name>
</gene>
<feature type="compositionally biased region" description="Basic and acidic residues" evidence="1">
    <location>
        <begin position="1"/>
        <end position="14"/>
    </location>
</feature>
<evidence type="ECO:0000313" key="2">
    <source>
        <dbReference type="EMBL" id="KKN39376.1"/>
    </source>
</evidence>
<feature type="region of interest" description="Disordered" evidence="1">
    <location>
        <begin position="1"/>
        <end position="31"/>
    </location>
</feature>
<name>A0A0F9SQY1_9ZZZZ</name>
<sequence>MGQEKLPRSVETAHGEMSGYKTADELDPSAPISLRQYQVPDRQRRPGEPEVYNLVHALKVFEANVIGSRKLRPIMLSKLRVGSTFAVPGGITYLVLFKRERYHFFSRHFPQVPEKGHGIIANIKLVHWCAVEGFRIAAVFPDGNCYWIDGREFWDYYEKYGTEHPSLPEEIATPFGSWKLLFGPPKVPDP</sequence>
<protein>
    <submittedName>
        <fullName evidence="2">Uncharacterized protein</fullName>
    </submittedName>
</protein>
<reference evidence="2" key="1">
    <citation type="journal article" date="2015" name="Nature">
        <title>Complex archaea that bridge the gap between prokaryotes and eukaryotes.</title>
        <authorList>
            <person name="Spang A."/>
            <person name="Saw J.H."/>
            <person name="Jorgensen S.L."/>
            <person name="Zaremba-Niedzwiedzka K."/>
            <person name="Martijn J."/>
            <person name="Lind A.E."/>
            <person name="van Eijk R."/>
            <person name="Schleper C."/>
            <person name="Guy L."/>
            <person name="Ettema T.J."/>
        </authorList>
    </citation>
    <scope>NUCLEOTIDE SEQUENCE</scope>
</reference>
<organism evidence="2">
    <name type="scientific">marine sediment metagenome</name>
    <dbReference type="NCBI Taxonomy" id="412755"/>
    <lineage>
        <taxon>unclassified sequences</taxon>
        <taxon>metagenomes</taxon>
        <taxon>ecological metagenomes</taxon>
    </lineage>
</organism>
<proteinExistence type="predicted"/>
<evidence type="ECO:0000256" key="1">
    <source>
        <dbReference type="SAM" id="MobiDB-lite"/>
    </source>
</evidence>